<keyword evidence="2" id="KW-0472">Membrane</keyword>
<feature type="compositionally biased region" description="Low complexity" evidence="1">
    <location>
        <begin position="106"/>
        <end position="152"/>
    </location>
</feature>
<dbReference type="Proteomes" id="UP001187682">
    <property type="component" value="Unassembled WGS sequence"/>
</dbReference>
<gene>
    <name evidence="3" type="ORF">DNG_07326</name>
</gene>
<feature type="compositionally biased region" description="Polar residues" evidence="1">
    <location>
        <begin position="1"/>
        <end position="11"/>
    </location>
</feature>
<comment type="caution">
    <text evidence="3">The sequence shown here is derived from an EMBL/GenBank/DDBJ whole genome shotgun (WGS) entry which is preliminary data.</text>
</comment>
<name>A0AAE8N1D4_9PEZI</name>
<dbReference type="AlphaFoldDB" id="A0AAE8N1D4"/>
<protein>
    <recommendedName>
        <fullName evidence="5">PAN domain-containing protein</fullName>
    </recommendedName>
</protein>
<feature type="region of interest" description="Disordered" evidence="1">
    <location>
        <begin position="1"/>
        <end position="33"/>
    </location>
</feature>
<keyword evidence="4" id="KW-1185">Reference proteome</keyword>
<feature type="region of interest" description="Disordered" evidence="1">
    <location>
        <begin position="103"/>
        <end position="152"/>
    </location>
</feature>
<keyword evidence="2" id="KW-1133">Transmembrane helix</keyword>
<feature type="transmembrane region" description="Helical" evidence="2">
    <location>
        <begin position="76"/>
        <end position="101"/>
    </location>
</feature>
<evidence type="ECO:0008006" key="5">
    <source>
        <dbReference type="Google" id="ProtNLM"/>
    </source>
</evidence>
<evidence type="ECO:0000256" key="1">
    <source>
        <dbReference type="SAM" id="MobiDB-lite"/>
    </source>
</evidence>
<dbReference type="EMBL" id="ONZQ02000010">
    <property type="protein sequence ID" value="SPO04641.1"/>
    <property type="molecule type" value="Genomic_DNA"/>
</dbReference>
<reference evidence="3" key="1">
    <citation type="submission" date="2018-03" db="EMBL/GenBank/DDBJ databases">
        <authorList>
            <person name="Guldener U."/>
        </authorList>
    </citation>
    <scope>NUCLEOTIDE SEQUENCE</scope>
</reference>
<accession>A0AAE8N1D4</accession>
<keyword evidence="2" id="KW-0812">Transmembrane</keyword>
<evidence type="ECO:0000313" key="3">
    <source>
        <dbReference type="EMBL" id="SPO04641.1"/>
    </source>
</evidence>
<evidence type="ECO:0000313" key="4">
    <source>
        <dbReference type="Proteomes" id="UP001187682"/>
    </source>
</evidence>
<organism evidence="3 4">
    <name type="scientific">Cephalotrichum gorgonifer</name>
    <dbReference type="NCBI Taxonomy" id="2041049"/>
    <lineage>
        <taxon>Eukaryota</taxon>
        <taxon>Fungi</taxon>
        <taxon>Dikarya</taxon>
        <taxon>Ascomycota</taxon>
        <taxon>Pezizomycotina</taxon>
        <taxon>Sordariomycetes</taxon>
        <taxon>Hypocreomycetidae</taxon>
        <taxon>Microascales</taxon>
        <taxon>Microascaceae</taxon>
        <taxon>Cephalotrichum</taxon>
    </lineage>
</organism>
<sequence length="276" mass="28886">MSSNPNIQNSFGPEVTAHEHLAQSAPQANPIDSPLHFVSYNERVAKDATAQSHPVAAAPESEKTPRKRILGLTVPIFWTVVAIIILAILGVAIGLGLGLGLKKSSDAPPANSPSTNPTTEEPANNTDKPDATGTTDPATETPSTTSSAPVTSGTVGMSANSCTFTSPKTYDSENGTPFVQFCFTDWPNGGDADDGSGEVTDLQRLTRYTFEDCMESCADYNSAISLGAPKCMAVTYNSNLTRIIAEGRQGGNCFLKDKKGVNQSGRVESASAAIAL</sequence>
<proteinExistence type="predicted"/>
<evidence type="ECO:0000256" key="2">
    <source>
        <dbReference type="SAM" id="Phobius"/>
    </source>
</evidence>